<feature type="domain" description="AMP-dependent synthetase/ligase" evidence="3">
    <location>
        <begin position="28"/>
        <end position="390"/>
    </location>
</feature>
<dbReference type="Pfam" id="PF13193">
    <property type="entry name" value="AMP-binding_C"/>
    <property type="match status" value="1"/>
</dbReference>
<gene>
    <name evidence="5" type="ORF">ACFQE6_17895</name>
</gene>
<proteinExistence type="inferred from homology"/>
<evidence type="ECO:0000259" key="3">
    <source>
        <dbReference type="Pfam" id="PF00501"/>
    </source>
</evidence>
<dbReference type="PROSITE" id="PS00455">
    <property type="entry name" value="AMP_BINDING"/>
    <property type="match status" value="1"/>
</dbReference>
<accession>A0ABD5SU53</accession>
<dbReference type="EMBL" id="JBHSWV010000297">
    <property type="protein sequence ID" value="MFC6766788.1"/>
    <property type="molecule type" value="Genomic_DNA"/>
</dbReference>
<evidence type="ECO:0000256" key="2">
    <source>
        <dbReference type="ARBA" id="ARBA00022598"/>
    </source>
</evidence>
<dbReference type="Proteomes" id="UP001596383">
    <property type="component" value="Unassembled WGS sequence"/>
</dbReference>
<dbReference type="InterPro" id="IPR025110">
    <property type="entry name" value="AMP-bd_C"/>
</dbReference>
<sequence>MPHEEVAQRGSIIRSNEIARMVGGDIARRAANRTPQKLAFIAPEQDEELTFEAFNRRVNRTAHAFQEEGLERGDRLAIVGGNSLQFLTAYFGALKAGIIFTPINPEITAEDIGYELNHSEADALLVDEVLYPKVEPLAADRDIDILAAITVGDEDSPVPSLHGVIDDQEPTEPVVEIHDEDIAQIMYTSGTTSRPKGVLLSHKAITTGSINVSASTDLTRNDVISCMMPLFHCAQLTMVKGAMHVSATTVVRRSFDPDGFLEDVEQRDLTWSFMLPAMYNGLLARPDIEDRDLSSLRYCLYAMAPIGNETLEQAIETFDADFALASGQTEAYPPTCVYHPEWQLEKEGNYWGHAAANTDIAIMDDDGNLLDRGEVGEIVYRGPNVMDGYLKNEEATEEAFAHGWFHSGDMGFFDEDDLLKFVDRKKDIIKSGGENVSTQKVESMLLDHPAVEELAVVGIPHEHWGEAVTAFVIPAEGPDADTEDIREYARKRLAGFESPKAVEFVEELPKTATGKIQKFQLAEREAEYYRERDDKQAEG</sequence>
<dbReference type="InterPro" id="IPR042099">
    <property type="entry name" value="ANL_N_sf"/>
</dbReference>
<dbReference type="RefSeq" id="WP_273739735.1">
    <property type="nucleotide sequence ID" value="NZ_JAQIVI010000297.1"/>
</dbReference>
<dbReference type="PANTHER" id="PTHR43201">
    <property type="entry name" value="ACYL-COA SYNTHETASE"/>
    <property type="match status" value="1"/>
</dbReference>
<keyword evidence="2" id="KW-0436">Ligase</keyword>
<feature type="domain" description="AMP-binding enzyme C-terminal" evidence="4">
    <location>
        <begin position="440"/>
        <end position="515"/>
    </location>
</feature>
<dbReference type="Gene3D" id="3.30.300.30">
    <property type="match status" value="1"/>
</dbReference>
<organism evidence="5 6">
    <name type="scientific">Natrinema soli</name>
    <dbReference type="NCBI Taxonomy" id="1930624"/>
    <lineage>
        <taxon>Archaea</taxon>
        <taxon>Methanobacteriati</taxon>
        <taxon>Methanobacteriota</taxon>
        <taxon>Stenosarchaea group</taxon>
        <taxon>Halobacteria</taxon>
        <taxon>Halobacteriales</taxon>
        <taxon>Natrialbaceae</taxon>
        <taxon>Natrinema</taxon>
    </lineage>
</organism>
<reference evidence="5 6" key="1">
    <citation type="journal article" date="2019" name="Int. J. Syst. Evol. Microbiol.">
        <title>The Global Catalogue of Microorganisms (GCM) 10K type strain sequencing project: providing services to taxonomists for standard genome sequencing and annotation.</title>
        <authorList>
            <consortium name="The Broad Institute Genomics Platform"/>
            <consortium name="The Broad Institute Genome Sequencing Center for Infectious Disease"/>
            <person name="Wu L."/>
            <person name="Ma J."/>
        </authorList>
    </citation>
    <scope>NUCLEOTIDE SEQUENCE [LARGE SCALE GENOMIC DNA]</scope>
    <source>
        <strain evidence="5 6">LMG 29247</strain>
    </source>
</reference>
<protein>
    <submittedName>
        <fullName evidence="5">Class I adenylate-forming enzyme family protein</fullName>
    </submittedName>
</protein>
<dbReference type="GO" id="GO:0016874">
    <property type="term" value="F:ligase activity"/>
    <property type="evidence" value="ECO:0007669"/>
    <property type="project" value="UniProtKB-KW"/>
</dbReference>
<keyword evidence="6" id="KW-1185">Reference proteome</keyword>
<dbReference type="Gene3D" id="3.40.50.12780">
    <property type="entry name" value="N-terminal domain of ligase-like"/>
    <property type="match status" value="1"/>
</dbReference>
<evidence type="ECO:0000259" key="4">
    <source>
        <dbReference type="Pfam" id="PF13193"/>
    </source>
</evidence>
<evidence type="ECO:0000313" key="5">
    <source>
        <dbReference type="EMBL" id="MFC6766788.1"/>
    </source>
</evidence>
<comment type="similarity">
    <text evidence="1">Belongs to the ATP-dependent AMP-binding enzyme family.</text>
</comment>
<dbReference type="PANTHER" id="PTHR43201:SF5">
    <property type="entry name" value="MEDIUM-CHAIN ACYL-COA LIGASE ACSF2, MITOCHONDRIAL"/>
    <property type="match status" value="1"/>
</dbReference>
<dbReference type="FunFam" id="3.30.300.30:FF:000008">
    <property type="entry name" value="2,3-dihydroxybenzoate-AMP ligase"/>
    <property type="match status" value="1"/>
</dbReference>
<dbReference type="SUPFAM" id="SSF56801">
    <property type="entry name" value="Acetyl-CoA synthetase-like"/>
    <property type="match status" value="1"/>
</dbReference>
<evidence type="ECO:0000256" key="1">
    <source>
        <dbReference type="ARBA" id="ARBA00006432"/>
    </source>
</evidence>
<evidence type="ECO:0000313" key="6">
    <source>
        <dbReference type="Proteomes" id="UP001596383"/>
    </source>
</evidence>
<dbReference type="AlphaFoldDB" id="A0ABD5SU53"/>
<dbReference type="Pfam" id="PF00501">
    <property type="entry name" value="AMP-binding"/>
    <property type="match status" value="1"/>
</dbReference>
<comment type="caution">
    <text evidence="5">The sequence shown here is derived from an EMBL/GenBank/DDBJ whole genome shotgun (WGS) entry which is preliminary data.</text>
</comment>
<dbReference type="InterPro" id="IPR045851">
    <property type="entry name" value="AMP-bd_C_sf"/>
</dbReference>
<name>A0ABD5SU53_9EURY</name>
<dbReference type="InterPro" id="IPR020845">
    <property type="entry name" value="AMP-binding_CS"/>
</dbReference>
<dbReference type="InterPro" id="IPR000873">
    <property type="entry name" value="AMP-dep_synth/lig_dom"/>
</dbReference>